<comment type="caution">
    <text evidence="1">The sequence shown here is derived from an EMBL/GenBank/DDBJ whole genome shotgun (WGS) entry which is preliminary data.</text>
</comment>
<dbReference type="AlphaFoldDB" id="A0A7K3M235"/>
<dbReference type="PROSITE" id="PS51257">
    <property type="entry name" value="PROKAR_LIPOPROTEIN"/>
    <property type="match status" value="1"/>
</dbReference>
<dbReference type="InterPro" id="IPR054817">
    <property type="entry name" value="Glycosyl_F510_1955-like"/>
</dbReference>
<reference evidence="1 2" key="1">
    <citation type="submission" date="2019-11" db="EMBL/GenBank/DDBJ databases">
        <authorList>
            <person name="Li X.-J."/>
            <person name="Feng X.-M."/>
        </authorList>
    </citation>
    <scope>NUCLEOTIDE SEQUENCE [LARGE SCALE GENOMIC DNA]</scope>
    <source>
        <strain evidence="1 2">XMNu-373</strain>
    </source>
</reference>
<dbReference type="InterPro" id="IPR015943">
    <property type="entry name" value="WD40/YVTN_repeat-like_dom_sf"/>
</dbReference>
<dbReference type="EMBL" id="WLZY01000002">
    <property type="protein sequence ID" value="NDL57310.1"/>
    <property type="molecule type" value="Genomic_DNA"/>
</dbReference>
<dbReference type="Proteomes" id="UP000460435">
    <property type="component" value="Unassembled WGS sequence"/>
</dbReference>
<sequence>MVNARRRPTGLAAAVAAGLLLGGCGGDDDHDHDESASGQSADAAESDFGHIHGLGVADDVLYVATHYGLFTVAEDQATEVSDDDHDFMGFTVVDTDSFLASGHPNSRTDLPANLGLLESTDGGQTWDEVSLMGEVDFHALDAKHGVVYGFDSATAELMRSDDHEDWERLGQLAMADVAISPEDAESVIVTTEDGPALSADGGAQFDVLDDAPIIMLIDWPQPDQLVGVGPDGAVHRSADGGETWEAGADLDERPQAMTVAPDGEVYVALGQSIVVSTDGGQTFSEFYTW</sequence>
<proteinExistence type="predicted"/>
<protein>
    <submittedName>
        <fullName evidence="1">Exo-alpha-sialidase</fullName>
    </submittedName>
</protein>
<keyword evidence="2" id="KW-1185">Reference proteome</keyword>
<dbReference type="Gene3D" id="2.130.10.10">
    <property type="entry name" value="YVTN repeat-like/Quinoprotein amine dehydrogenase"/>
    <property type="match status" value="1"/>
</dbReference>
<dbReference type="SUPFAM" id="SSF110296">
    <property type="entry name" value="Oligoxyloglucan reducing end-specific cellobiohydrolase"/>
    <property type="match status" value="1"/>
</dbReference>
<dbReference type="NCBIfam" id="NF045728">
    <property type="entry name" value="glycosyl_F510_1955"/>
    <property type="match status" value="1"/>
</dbReference>
<accession>A0A7K3M235</accession>
<evidence type="ECO:0000313" key="1">
    <source>
        <dbReference type="EMBL" id="NDL57310.1"/>
    </source>
</evidence>
<name>A0A7K3M235_9ACTN</name>
<organism evidence="1 2">
    <name type="scientific">Phytoactinopolyspora mesophila</name>
    <dbReference type="NCBI Taxonomy" id="2650750"/>
    <lineage>
        <taxon>Bacteria</taxon>
        <taxon>Bacillati</taxon>
        <taxon>Actinomycetota</taxon>
        <taxon>Actinomycetes</taxon>
        <taxon>Jiangellales</taxon>
        <taxon>Jiangellaceae</taxon>
        <taxon>Phytoactinopolyspora</taxon>
    </lineage>
</organism>
<gene>
    <name evidence="1" type="ORF">F7O44_09535</name>
</gene>
<evidence type="ECO:0000313" key="2">
    <source>
        <dbReference type="Proteomes" id="UP000460435"/>
    </source>
</evidence>
<dbReference type="CDD" id="cd15482">
    <property type="entry name" value="Sialidase_non-viral"/>
    <property type="match status" value="1"/>
</dbReference>